<dbReference type="EMBL" id="SLUM01000001">
    <property type="protein sequence ID" value="TCL61575.1"/>
    <property type="molecule type" value="Genomic_DNA"/>
</dbReference>
<protein>
    <submittedName>
        <fullName evidence="2">Uncharacterized protein</fullName>
    </submittedName>
</protein>
<name>A0A4R1R7H5_9FIRM</name>
<accession>A0A4R1R7H5</accession>
<comment type="caution">
    <text evidence="2">The sequence shown here is derived from an EMBL/GenBank/DDBJ whole genome shotgun (WGS) entry which is preliminary data.</text>
</comment>
<organism evidence="2 3">
    <name type="scientific">Allofournierella massiliensis</name>
    <dbReference type="NCBI Taxonomy" id="1650663"/>
    <lineage>
        <taxon>Bacteria</taxon>
        <taxon>Bacillati</taxon>
        <taxon>Bacillota</taxon>
        <taxon>Clostridia</taxon>
        <taxon>Eubacteriales</taxon>
        <taxon>Oscillospiraceae</taxon>
        <taxon>Allofournierella</taxon>
    </lineage>
</organism>
<evidence type="ECO:0000256" key="1">
    <source>
        <dbReference type="SAM" id="Phobius"/>
    </source>
</evidence>
<dbReference type="Proteomes" id="UP000295184">
    <property type="component" value="Unassembled WGS sequence"/>
</dbReference>
<keyword evidence="1" id="KW-0812">Transmembrane</keyword>
<sequence length="92" mass="10767">MKLARILSLAVLVAVLFVTVDLGINCLGALVPELQDGIPYYSLLQRWFGVWEGEMRTRPDFFFVFRRWLWISFAVFVENAVLWSISIWKQGR</sequence>
<proteinExistence type="predicted"/>
<dbReference type="STRING" id="1650663.GCA_001486665_01626"/>
<keyword evidence="1" id="KW-0472">Membrane</keyword>
<dbReference type="RefSeq" id="WP_058964045.1">
    <property type="nucleotide sequence ID" value="NZ_CABKVM010000016.1"/>
</dbReference>
<keyword evidence="1" id="KW-1133">Transmembrane helix</keyword>
<dbReference type="AlphaFoldDB" id="A0A4R1R7H5"/>
<gene>
    <name evidence="2" type="ORF">EDD77_10129</name>
</gene>
<reference evidence="2 3" key="1">
    <citation type="submission" date="2019-03" db="EMBL/GenBank/DDBJ databases">
        <title>Genomic Encyclopedia of Type Strains, Phase IV (KMG-IV): sequencing the most valuable type-strain genomes for metagenomic binning, comparative biology and taxonomic classification.</title>
        <authorList>
            <person name="Goeker M."/>
        </authorList>
    </citation>
    <scope>NUCLEOTIDE SEQUENCE [LARGE SCALE GENOMIC DNA]</scope>
    <source>
        <strain evidence="2 3">DSM 100451</strain>
    </source>
</reference>
<feature type="transmembrane region" description="Helical" evidence="1">
    <location>
        <begin position="68"/>
        <end position="88"/>
    </location>
</feature>
<evidence type="ECO:0000313" key="2">
    <source>
        <dbReference type="EMBL" id="TCL61575.1"/>
    </source>
</evidence>
<evidence type="ECO:0000313" key="3">
    <source>
        <dbReference type="Proteomes" id="UP000295184"/>
    </source>
</evidence>